<reference evidence="2 3" key="1">
    <citation type="submission" date="2017-01" db="EMBL/GenBank/DDBJ databases">
        <title>Novel large sulfur bacteria in the metagenomes of groundwater-fed chemosynthetic microbial mats in the Lake Huron basin.</title>
        <authorList>
            <person name="Sharrar A.M."/>
            <person name="Flood B.E."/>
            <person name="Bailey J.V."/>
            <person name="Jones D.S."/>
            <person name="Biddanda B."/>
            <person name="Ruberg S.A."/>
            <person name="Marcus D.N."/>
            <person name="Dick G.J."/>
        </authorList>
    </citation>
    <scope>NUCLEOTIDE SEQUENCE [LARGE SCALE GENOMIC DNA]</scope>
    <source>
        <strain evidence="2">A8</strain>
    </source>
</reference>
<evidence type="ECO:0000313" key="2">
    <source>
        <dbReference type="EMBL" id="OQX12488.1"/>
    </source>
</evidence>
<name>A0A1Y1QS24_9GAMM</name>
<dbReference type="PANTHER" id="PTHR47923">
    <property type="entry name" value="INSERTION ELEMENT IS1 1 PROTEIN INSA-RELATED"/>
    <property type="match status" value="1"/>
</dbReference>
<feature type="domain" description="Insertion element IS1 protein InsA helix-turn-helix" evidence="1">
    <location>
        <begin position="4"/>
        <end position="48"/>
    </location>
</feature>
<proteinExistence type="predicted"/>
<accession>A0A1Y1QS24</accession>
<gene>
    <name evidence="2" type="ORF">BWK73_14890</name>
</gene>
<dbReference type="GO" id="GO:0006313">
    <property type="term" value="P:DNA transposition"/>
    <property type="evidence" value="ECO:0007669"/>
    <property type="project" value="TreeGrafter"/>
</dbReference>
<dbReference type="Pfam" id="PF12759">
    <property type="entry name" value="HTH_Tnp_IS1"/>
    <property type="match status" value="1"/>
</dbReference>
<dbReference type="EMBL" id="MTEJ01000065">
    <property type="protein sequence ID" value="OQX12488.1"/>
    <property type="molecule type" value="Genomic_DNA"/>
</dbReference>
<protein>
    <recommendedName>
        <fullName evidence="1">Insertion element IS1 protein InsA helix-turn-helix domain-containing protein</fullName>
    </recommendedName>
</protein>
<organism evidence="2 3">
    <name type="scientific">Thiothrix lacustris</name>
    <dbReference type="NCBI Taxonomy" id="525917"/>
    <lineage>
        <taxon>Bacteria</taxon>
        <taxon>Pseudomonadati</taxon>
        <taxon>Pseudomonadota</taxon>
        <taxon>Gammaproteobacteria</taxon>
        <taxon>Thiotrichales</taxon>
        <taxon>Thiotrichaceae</taxon>
        <taxon>Thiothrix</taxon>
    </lineage>
</organism>
<evidence type="ECO:0000259" key="1">
    <source>
        <dbReference type="Pfam" id="PF12759"/>
    </source>
</evidence>
<dbReference type="PANTHER" id="PTHR47923:SF1">
    <property type="entry name" value="INSERTION ELEMENT IS1 1 PROTEIN INSA-RELATED"/>
    <property type="match status" value="1"/>
</dbReference>
<dbReference type="Proteomes" id="UP000192491">
    <property type="component" value="Unassembled WGS sequence"/>
</dbReference>
<dbReference type="InterPro" id="IPR051252">
    <property type="entry name" value="IS1_transposase_InsA"/>
</dbReference>
<comment type="caution">
    <text evidence="2">The sequence shown here is derived from an EMBL/GenBank/DDBJ whole genome shotgun (WGS) entry which is preliminary data.</text>
</comment>
<dbReference type="AlphaFoldDB" id="A0A1Y1QS24"/>
<sequence length="54" mass="5996">MLTYRYKAYQPGIKTQVVDMAINSSGIRDTARVLGIAKGTVISTLKKKRLKSPK</sequence>
<evidence type="ECO:0000313" key="3">
    <source>
        <dbReference type="Proteomes" id="UP000192491"/>
    </source>
</evidence>
<dbReference type="InterPro" id="IPR024431">
    <property type="entry name" value="InsA_HTH_dom"/>
</dbReference>